<accession>A0A2K3KHC8</accession>
<evidence type="ECO:0000313" key="3">
    <source>
        <dbReference type="Proteomes" id="UP000236291"/>
    </source>
</evidence>
<dbReference type="Proteomes" id="UP000236291">
    <property type="component" value="Unassembled WGS sequence"/>
</dbReference>
<feature type="region of interest" description="Disordered" evidence="1">
    <location>
        <begin position="65"/>
        <end position="86"/>
    </location>
</feature>
<feature type="non-terminal residue" evidence="2">
    <location>
        <position position="86"/>
    </location>
</feature>
<dbReference type="EMBL" id="ASHM01183693">
    <property type="protein sequence ID" value="PNX65701.1"/>
    <property type="molecule type" value="Genomic_DNA"/>
</dbReference>
<evidence type="ECO:0000256" key="1">
    <source>
        <dbReference type="SAM" id="MobiDB-lite"/>
    </source>
</evidence>
<evidence type="ECO:0000313" key="2">
    <source>
        <dbReference type="EMBL" id="PNX65701.1"/>
    </source>
</evidence>
<proteinExistence type="predicted"/>
<sequence length="86" mass="9423">MGEDSCLFEEESEAESSCGEGQEDQEVNRNVDMLVNQFKEGFEAEDHNKSQGMQDEEFLGKLEANLGSEGGGTNSVVRMDSQEVLG</sequence>
<comment type="caution">
    <text evidence="2">The sequence shown here is derived from an EMBL/GenBank/DDBJ whole genome shotgun (WGS) entry which is preliminary data.</text>
</comment>
<protein>
    <submittedName>
        <fullName evidence="2">Uncharacterized protein</fullName>
    </submittedName>
</protein>
<reference evidence="2 3" key="1">
    <citation type="journal article" date="2014" name="Am. J. Bot.">
        <title>Genome assembly and annotation for red clover (Trifolium pratense; Fabaceae).</title>
        <authorList>
            <person name="Istvanek J."/>
            <person name="Jaros M."/>
            <person name="Krenek A."/>
            <person name="Repkova J."/>
        </authorList>
    </citation>
    <scope>NUCLEOTIDE SEQUENCE [LARGE SCALE GENOMIC DNA]</scope>
    <source>
        <strain evidence="3">cv. Tatra</strain>
        <tissue evidence="2">Young leaves</tissue>
    </source>
</reference>
<gene>
    <name evidence="2" type="ORF">L195_g062730</name>
</gene>
<feature type="compositionally biased region" description="Acidic residues" evidence="1">
    <location>
        <begin position="1"/>
        <end position="14"/>
    </location>
</feature>
<dbReference type="AlphaFoldDB" id="A0A2K3KHC8"/>
<organism evidence="2 3">
    <name type="scientific">Trifolium pratense</name>
    <name type="common">Red clover</name>
    <dbReference type="NCBI Taxonomy" id="57577"/>
    <lineage>
        <taxon>Eukaryota</taxon>
        <taxon>Viridiplantae</taxon>
        <taxon>Streptophyta</taxon>
        <taxon>Embryophyta</taxon>
        <taxon>Tracheophyta</taxon>
        <taxon>Spermatophyta</taxon>
        <taxon>Magnoliopsida</taxon>
        <taxon>eudicotyledons</taxon>
        <taxon>Gunneridae</taxon>
        <taxon>Pentapetalae</taxon>
        <taxon>rosids</taxon>
        <taxon>fabids</taxon>
        <taxon>Fabales</taxon>
        <taxon>Fabaceae</taxon>
        <taxon>Papilionoideae</taxon>
        <taxon>50 kb inversion clade</taxon>
        <taxon>NPAAA clade</taxon>
        <taxon>Hologalegina</taxon>
        <taxon>IRL clade</taxon>
        <taxon>Trifolieae</taxon>
        <taxon>Trifolium</taxon>
    </lineage>
</organism>
<name>A0A2K3KHC8_TRIPR</name>
<feature type="region of interest" description="Disordered" evidence="1">
    <location>
        <begin position="1"/>
        <end position="27"/>
    </location>
</feature>
<reference evidence="2 3" key="2">
    <citation type="journal article" date="2017" name="Front. Plant Sci.">
        <title>Gene Classification and Mining of Molecular Markers Useful in Red Clover (Trifolium pratense) Breeding.</title>
        <authorList>
            <person name="Istvanek J."/>
            <person name="Dluhosova J."/>
            <person name="Dluhos P."/>
            <person name="Patkova L."/>
            <person name="Nedelnik J."/>
            <person name="Repkova J."/>
        </authorList>
    </citation>
    <scope>NUCLEOTIDE SEQUENCE [LARGE SCALE GENOMIC DNA]</scope>
    <source>
        <strain evidence="3">cv. Tatra</strain>
        <tissue evidence="2">Young leaves</tissue>
    </source>
</reference>